<reference evidence="1" key="2">
    <citation type="journal article" date="2024" name="Plant">
        <title>Genomic evolution and insights into agronomic trait innovations of Sesamum species.</title>
        <authorList>
            <person name="Miao H."/>
            <person name="Wang L."/>
            <person name="Qu L."/>
            <person name="Liu H."/>
            <person name="Sun Y."/>
            <person name="Le M."/>
            <person name="Wang Q."/>
            <person name="Wei S."/>
            <person name="Zheng Y."/>
            <person name="Lin W."/>
            <person name="Duan Y."/>
            <person name="Cao H."/>
            <person name="Xiong S."/>
            <person name="Wang X."/>
            <person name="Wei L."/>
            <person name="Li C."/>
            <person name="Ma Q."/>
            <person name="Ju M."/>
            <person name="Zhao R."/>
            <person name="Li G."/>
            <person name="Mu C."/>
            <person name="Tian Q."/>
            <person name="Mei H."/>
            <person name="Zhang T."/>
            <person name="Gao T."/>
            <person name="Zhang H."/>
        </authorList>
    </citation>
    <scope>NUCLEOTIDE SEQUENCE</scope>
    <source>
        <strain evidence="1">G02</strain>
    </source>
</reference>
<reference evidence="1" key="1">
    <citation type="submission" date="2020-06" db="EMBL/GenBank/DDBJ databases">
        <authorList>
            <person name="Li T."/>
            <person name="Hu X."/>
            <person name="Zhang T."/>
            <person name="Song X."/>
            <person name="Zhang H."/>
            <person name="Dai N."/>
            <person name="Sheng W."/>
            <person name="Hou X."/>
            <person name="Wei L."/>
        </authorList>
    </citation>
    <scope>NUCLEOTIDE SEQUENCE</scope>
    <source>
        <strain evidence="1">G02</strain>
        <tissue evidence="1">Leaf</tissue>
    </source>
</reference>
<dbReference type="AlphaFoldDB" id="A0AAW2W8P4"/>
<comment type="caution">
    <text evidence="1">The sequence shown here is derived from an EMBL/GenBank/DDBJ whole genome shotgun (WGS) entry which is preliminary data.</text>
</comment>
<sequence>MEVVEVEEEDWRQPLVDYLKYGKLLNDPRRRTDTRRRATRFIYHNGMLYRRSFEGIFLHCLSHDKKVQAMEEAHFGLCSAHQSGPKLHFCIKRIGCYWPTMAKDCTDYARRCPRQFDLLTT</sequence>
<organism evidence="1">
    <name type="scientific">Sesamum radiatum</name>
    <name type="common">Black benniseed</name>
    <dbReference type="NCBI Taxonomy" id="300843"/>
    <lineage>
        <taxon>Eukaryota</taxon>
        <taxon>Viridiplantae</taxon>
        <taxon>Streptophyta</taxon>
        <taxon>Embryophyta</taxon>
        <taxon>Tracheophyta</taxon>
        <taxon>Spermatophyta</taxon>
        <taxon>Magnoliopsida</taxon>
        <taxon>eudicotyledons</taxon>
        <taxon>Gunneridae</taxon>
        <taxon>Pentapetalae</taxon>
        <taxon>asterids</taxon>
        <taxon>lamiids</taxon>
        <taxon>Lamiales</taxon>
        <taxon>Pedaliaceae</taxon>
        <taxon>Sesamum</taxon>
    </lineage>
</organism>
<proteinExistence type="predicted"/>
<accession>A0AAW2W8P4</accession>
<gene>
    <name evidence="1" type="ORF">Sradi_0477800</name>
</gene>
<protein>
    <recommendedName>
        <fullName evidence="2">Integrase zinc-binding domain-containing protein</fullName>
    </recommendedName>
</protein>
<dbReference type="Gene3D" id="1.10.340.70">
    <property type="match status" value="1"/>
</dbReference>
<evidence type="ECO:0008006" key="2">
    <source>
        <dbReference type="Google" id="ProtNLM"/>
    </source>
</evidence>
<evidence type="ECO:0000313" key="1">
    <source>
        <dbReference type="EMBL" id="KAL0437699.1"/>
    </source>
</evidence>
<dbReference type="PANTHER" id="PTHR48475">
    <property type="entry name" value="RIBONUCLEASE H"/>
    <property type="match status" value="1"/>
</dbReference>
<dbReference type="EMBL" id="JACGWJ010000002">
    <property type="protein sequence ID" value="KAL0437699.1"/>
    <property type="molecule type" value="Genomic_DNA"/>
</dbReference>
<dbReference type="PANTHER" id="PTHR48475:SF1">
    <property type="entry name" value="RNASE H TYPE-1 DOMAIN-CONTAINING PROTEIN"/>
    <property type="match status" value="1"/>
</dbReference>
<name>A0AAW2W8P4_SESRA</name>